<gene>
    <name evidence="7" type="ORF">N0V93_004592</name>
</gene>
<protein>
    <recommendedName>
        <fullName evidence="9">O-methyltransferase domain-containing protein</fullName>
    </recommendedName>
</protein>
<dbReference type="AlphaFoldDB" id="A0A9W9CWC0"/>
<dbReference type="OrthoDB" id="1606438at2759"/>
<dbReference type="InterPro" id="IPR012967">
    <property type="entry name" value="COMT_dimerisation"/>
</dbReference>
<dbReference type="InterPro" id="IPR036388">
    <property type="entry name" value="WH-like_DNA-bd_sf"/>
</dbReference>
<accession>A0A9W9CWC0</accession>
<comment type="similarity">
    <text evidence="4">Belongs to the asaB hydroxylase/desaturase family.</text>
</comment>
<keyword evidence="3" id="KW-0949">S-adenosyl-L-methionine</keyword>
<evidence type="ECO:0000256" key="4">
    <source>
        <dbReference type="ARBA" id="ARBA00023604"/>
    </source>
</evidence>
<dbReference type="InterPro" id="IPR001077">
    <property type="entry name" value="COMT_C"/>
</dbReference>
<keyword evidence="8" id="KW-1185">Reference proteome</keyword>
<dbReference type="PROSITE" id="PS51683">
    <property type="entry name" value="SAM_OMT_II"/>
    <property type="match status" value="1"/>
</dbReference>
<dbReference type="GO" id="GO:0008171">
    <property type="term" value="F:O-methyltransferase activity"/>
    <property type="evidence" value="ECO:0007669"/>
    <property type="project" value="InterPro"/>
</dbReference>
<dbReference type="NCBIfam" id="NF041278">
    <property type="entry name" value="CmcJ_NvfI_EfuI"/>
    <property type="match status" value="1"/>
</dbReference>
<dbReference type="InterPro" id="IPR044053">
    <property type="entry name" value="AsaB-like"/>
</dbReference>
<proteinExistence type="inferred from homology"/>
<comment type="caution">
    <text evidence="7">The sequence shown here is derived from an EMBL/GenBank/DDBJ whole genome shotgun (WGS) entry which is preliminary data.</text>
</comment>
<dbReference type="Proteomes" id="UP001140453">
    <property type="component" value="Unassembled WGS sequence"/>
</dbReference>
<keyword evidence="1" id="KW-0489">Methyltransferase</keyword>
<dbReference type="Pfam" id="PF00891">
    <property type="entry name" value="Methyltransf_2"/>
    <property type="match status" value="1"/>
</dbReference>
<feature type="domain" description="O-methyltransferase C-terminal" evidence="5">
    <location>
        <begin position="232"/>
        <end position="386"/>
    </location>
</feature>
<evidence type="ECO:0000256" key="3">
    <source>
        <dbReference type="ARBA" id="ARBA00022691"/>
    </source>
</evidence>
<dbReference type="SUPFAM" id="SSF46785">
    <property type="entry name" value="Winged helix' DNA-binding domain"/>
    <property type="match status" value="1"/>
</dbReference>
<dbReference type="GO" id="GO:0032259">
    <property type="term" value="P:methylation"/>
    <property type="evidence" value="ECO:0007669"/>
    <property type="project" value="UniProtKB-KW"/>
</dbReference>
<keyword evidence="2" id="KW-0808">Transferase</keyword>
<organism evidence="7 8">
    <name type="scientific">Gnomoniopsis smithogilvyi</name>
    <dbReference type="NCBI Taxonomy" id="1191159"/>
    <lineage>
        <taxon>Eukaryota</taxon>
        <taxon>Fungi</taxon>
        <taxon>Dikarya</taxon>
        <taxon>Ascomycota</taxon>
        <taxon>Pezizomycotina</taxon>
        <taxon>Sordariomycetes</taxon>
        <taxon>Sordariomycetidae</taxon>
        <taxon>Diaporthales</taxon>
        <taxon>Gnomoniaceae</taxon>
        <taxon>Gnomoniopsis</taxon>
    </lineage>
</organism>
<dbReference type="InterPro" id="IPR016461">
    <property type="entry name" value="COMT-like"/>
</dbReference>
<dbReference type="SUPFAM" id="SSF53335">
    <property type="entry name" value="S-adenosyl-L-methionine-dependent methyltransferases"/>
    <property type="match status" value="1"/>
</dbReference>
<name>A0A9W9CWC0_9PEZI</name>
<evidence type="ECO:0000256" key="2">
    <source>
        <dbReference type="ARBA" id="ARBA00022679"/>
    </source>
</evidence>
<evidence type="ECO:0008006" key="9">
    <source>
        <dbReference type="Google" id="ProtNLM"/>
    </source>
</evidence>
<dbReference type="GO" id="GO:0016491">
    <property type="term" value="F:oxidoreductase activity"/>
    <property type="evidence" value="ECO:0007669"/>
    <property type="project" value="InterPro"/>
</dbReference>
<dbReference type="Gene3D" id="1.10.10.10">
    <property type="entry name" value="Winged helix-like DNA-binding domain superfamily/Winged helix DNA-binding domain"/>
    <property type="match status" value="1"/>
</dbReference>
<dbReference type="EMBL" id="JAPEVB010000003">
    <property type="protein sequence ID" value="KAJ4390993.1"/>
    <property type="molecule type" value="Genomic_DNA"/>
</dbReference>
<feature type="domain" description="O-methyltransferase dimerisation" evidence="6">
    <location>
        <begin position="68"/>
        <end position="143"/>
    </location>
</feature>
<dbReference type="CDD" id="cd02440">
    <property type="entry name" value="AdoMet_MTases"/>
    <property type="match status" value="1"/>
</dbReference>
<evidence type="ECO:0000256" key="1">
    <source>
        <dbReference type="ARBA" id="ARBA00022603"/>
    </source>
</evidence>
<evidence type="ECO:0000313" key="7">
    <source>
        <dbReference type="EMBL" id="KAJ4390993.1"/>
    </source>
</evidence>
<dbReference type="InterPro" id="IPR029063">
    <property type="entry name" value="SAM-dependent_MTases_sf"/>
</dbReference>
<sequence>MQSTLKALNSTLRHVLHELRKESNSLSNLLHSTDELPHKTLYTVASEALDLLGELRLLLEPAHVILADHFLGYTNSKALCAAVALNVADHLESGPRTLSDLASDCNARPDRLKQVIRTLYNNGIFYYDASNDLIENNHVSRLLKTDHWTQWHNWADLYGSEFYDMARGIPQACRSDATRNPAQINFDTDDSMFKYFHDRGWLPKFHRTLSGGAVAQAPGILCDYPWAEIASSQILDIGGGTGGLIALLLRAHRSMTGGILDVSSVIEQARLNFHSSTGQYADIGDRVEPGNLVSGDFFKEVPVSDVYTLKWVLHDWDDDKARLILKNVRKSITRTPLSRLVVLESVLRDGNAGKLSRYADMNMMVAVGGQERDEAAWARLAKETGWELRSIYPLRNAWPSAIELFPAWDGNNTESNRDSQQSLFTSIDDEVLAVSMKFLQPWSDKKGIPFVRACPAPGYTRTNFEWRDYIVQLHNARPKKDDFTLDTHGFAYFQDDISPGMVDILRGEDKGAVRDYYYEHVKNFVKRITKAERVILFDHTLRKRRLELSETQNRDGKEQPATMVHCDQSELGALRRLQANIGSEENLEDILGRRVQMINVWRPLNGPIQDWPLATMDYRSVNDHDMHICDLLKDKYEVRGQTTTFTYSDKHSWYYLPEQRTNEVTVIKIWDNKLDGRPNKDLL</sequence>
<reference evidence="7" key="1">
    <citation type="submission" date="2022-10" db="EMBL/GenBank/DDBJ databases">
        <title>Tapping the CABI collections for fungal endophytes: first genome assemblies for Collariella, Neodidymelliopsis, Ascochyta clinopodiicola, Didymella pomorum, Didymosphaeria variabile, Neocosmospora piperis and Neocucurbitaria cava.</title>
        <authorList>
            <person name="Hill R."/>
        </authorList>
    </citation>
    <scope>NUCLEOTIDE SEQUENCE</scope>
    <source>
        <strain evidence="7">IMI 355082</strain>
    </source>
</reference>
<dbReference type="InterPro" id="IPR036390">
    <property type="entry name" value="WH_DNA-bd_sf"/>
</dbReference>
<dbReference type="Pfam" id="PF08100">
    <property type="entry name" value="Dimerisation"/>
    <property type="match status" value="1"/>
</dbReference>
<dbReference type="GO" id="GO:0046983">
    <property type="term" value="F:protein dimerization activity"/>
    <property type="evidence" value="ECO:0007669"/>
    <property type="project" value="InterPro"/>
</dbReference>
<evidence type="ECO:0000259" key="6">
    <source>
        <dbReference type="Pfam" id="PF08100"/>
    </source>
</evidence>
<dbReference type="PANTHER" id="PTHR43712:SF2">
    <property type="entry name" value="O-METHYLTRANSFERASE CICE"/>
    <property type="match status" value="1"/>
</dbReference>
<evidence type="ECO:0000259" key="5">
    <source>
        <dbReference type="Pfam" id="PF00891"/>
    </source>
</evidence>
<evidence type="ECO:0000313" key="8">
    <source>
        <dbReference type="Proteomes" id="UP001140453"/>
    </source>
</evidence>
<dbReference type="PANTHER" id="PTHR43712">
    <property type="entry name" value="PUTATIVE (AFU_ORTHOLOGUE AFUA_4G14580)-RELATED"/>
    <property type="match status" value="1"/>
</dbReference>
<dbReference type="Gene3D" id="3.40.50.150">
    <property type="entry name" value="Vaccinia Virus protein VP39"/>
    <property type="match status" value="1"/>
</dbReference>